<sequence>MQQNQMFFPTNPVTGQSPDPHSPATPSVHSPGQTAGQSSPHVIQPSDVPMHEVSATHRENHFPGQAVDSAVGAMVAEKDLKERLSALQDLASDIAPNKTPDPVMRTSSTSHSPQQPDESTFHQYSPEPPVDTQLPQAFVSQQQNDTKFPSPLGQVLVQPQQLATSQMNVQSAAPVFVQSLLHSAVAQPAFSQSCSQSKADDSIFVQDVTAQPKKETQSQLSLSDHTEPEFPAAKQQPQQQQQQMFEQLQHQLQQAAQPQQQTFQLQNALPPQPQQSVFVGLDVDSVSQSGMSQSGMHQVRSMPVQSSVAQPTFSHPTSPLDSLKQPAFTQPTSEVEIAQPFAVSNAQTQIAMMTLPGDQQLIFQQHLCAPSQDVHMLQQCALKAEPQAATTVPSMQFIQTATKPEPTGIRHLILSDASVTNLFSQIGSNAGDSRLQVSKAVTTPVTPPQVR</sequence>
<accession>A0AAD9K9T8</accession>
<evidence type="ECO:0000313" key="2">
    <source>
        <dbReference type="EMBL" id="KAK2167446.1"/>
    </source>
</evidence>
<feature type="region of interest" description="Disordered" evidence="1">
    <location>
        <begin position="91"/>
        <end position="128"/>
    </location>
</feature>
<dbReference type="Proteomes" id="UP001209878">
    <property type="component" value="Unassembled WGS sequence"/>
</dbReference>
<organism evidence="2 3">
    <name type="scientific">Ridgeia piscesae</name>
    <name type="common">Tubeworm</name>
    <dbReference type="NCBI Taxonomy" id="27915"/>
    <lineage>
        <taxon>Eukaryota</taxon>
        <taxon>Metazoa</taxon>
        <taxon>Spiralia</taxon>
        <taxon>Lophotrochozoa</taxon>
        <taxon>Annelida</taxon>
        <taxon>Polychaeta</taxon>
        <taxon>Sedentaria</taxon>
        <taxon>Canalipalpata</taxon>
        <taxon>Sabellida</taxon>
        <taxon>Siboglinidae</taxon>
        <taxon>Ridgeia</taxon>
    </lineage>
</organism>
<feature type="compositionally biased region" description="Polar residues" evidence="1">
    <location>
        <begin position="105"/>
        <end position="123"/>
    </location>
</feature>
<dbReference type="AlphaFoldDB" id="A0AAD9K9T8"/>
<reference evidence="2" key="1">
    <citation type="journal article" date="2023" name="Mol. Biol. Evol.">
        <title>Third-Generation Sequencing Reveals the Adaptive Role of the Epigenome in Three Deep-Sea Polychaetes.</title>
        <authorList>
            <person name="Perez M."/>
            <person name="Aroh O."/>
            <person name="Sun Y."/>
            <person name="Lan Y."/>
            <person name="Juniper S.K."/>
            <person name="Young C.R."/>
            <person name="Angers B."/>
            <person name="Qian P.Y."/>
        </authorList>
    </citation>
    <scope>NUCLEOTIDE SEQUENCE</scope>
    <source>
        <strain evidence="2">R07B-5</strain>
    </source>
</reference>
<proteinExistence type="predicted"/>
<keyword evidence="3" id="KW-1185">Reference proteome</keyword>
<gene>
    <name evidence="2" type="ORF">NP493_1277g00065</name>
</gene>
<feature type="region of interest" description="Disordered" evidence="1">
    <location>
        <begin position="210"/>
        <end position="253"/>
    </location>
</feature>
<feature type="compositionally biased region" description="Polar residues" evidence="1">
    <location>
        <begin position="1"/>
        <end position="41"/>
    </location>
</feature>
<evidence type="ECO:0000313" key="3">
    <source>
        <dbReference type="Proteomes" id="UP001209878"/>
    </source>
</evidence>
<dbReference type="EMBL" id="JAODUO010001273">
    <property type="protein sequence ID" value="KAK2167446.1"/>
    <property type="molecule type" value="Genomic_DNA"/>
</dbReference>
<feature type="compositionally biased region" description="Low complexity" evidence="1">
    <location>
        <begin position="229"/>
        <end position="253"/>
    </location>
</feature>
<name>A0AAD9K9T8_RIDPI</name>
<protein>
    <submittedName>
        <fullName evidence="2">Uncharacterized protein</fullName>
    </submittedName>
</protein>
<feature type="region of interest" description="Disordered" evidence="1">
    <location>
        <begin position="1"/>
        <end position="66"/>
    </location>
</feature>
<comment type="caution">
    <text evidence="2">The sequence shown here is derived from an EMBL/GenBank/DDBJ whole genome shotgun (WGS) entry which is preliminary data.</text>
</comment>
<evidence type="ECO:0000256" key="1">
    <source>
        <dbReference type="SAM" id="MobiDB-lite"/>
    </source>
</evidence>